<dbReference type="Gene3D" id="3.40.50.450">
    <property type="match status" value="1"/>
</dbReference>
<feature type="binding site" evidence="8">
    <location>
        <begin position="190"/>
        <end position="192"/>
    </location>
    <ligand>
        <name>substrate</name>
    </ligand>
</feature>
<organism evidence="10 11">
    <name type="scientific">Alkalispirochaeta americana</name>
    <dbReference type="NCBI Taxonomy" id="159291"/>
    <lineage>
        <taxon>Bacteria</taxon>
        <taxon>Pseudomonadati</taxon>
        <taxon>Spirochaetota</taxon>
        <taxon>Spirochaetia</taxon>
        <taxon>Spirochaetales</taxon>
        <taxon>Spirochaetaceae</taxon>
        <taxon>Alkalispirochaeta</taxon>
    </lineage>
</organism>
<dbReference type="InterPro" id="IPR050929">
    <property type="entry name" value="PFKA"/>
</dbReference>
<evidence type="ECO:0000256" key="4">
    <source>
        <dbReference type="ARBA" id="ARBA00022723"/>
    </source>
</evidence>
<dbReference type="EMBL" id="FTMS01000006">
    <property type="protein sequence ID" value="SIQ26957.1"/>
    <property type="molecule type" value="Genomic_DNA"/>
</dbReference>
<comment type="similarity">
    <text evidence="8">Belongs to the phosphofructokinase type A (PFKA) family. PPi-dependent PFK group II subfamily. Clade 'B2' sub-subfamily.</text>
</comment>
<protein>
    <recommendedName>
        <fullName evidence="8">Pyrophosphate--fructose 6-phosphate 1-phosphotransferase</fullName>
        <ecNumber evidence="8">2.7.1.90</ecNumber>
    </recommendedName>
    <alternativeName>
        <fullName evidence="8">6-phosphofructokinase, pyrophosphate dependent</fullName>
    </alternativeName>
    <alternativeName>
        <fullName evidence="8">PPi-dependent phosphofructokinase</fullName>
        <shortName evidence="8">PPi-PFK</shortName>
    </alternativeName>
    <alternativeName>
        <fullName evidence="8">Pyrophosphate-dependent 6-phosphofructose-1-kinase</fullName>
    </alternativeName>
</protein>
<feature type="active site" description="Proton acceptor" evidence="8">
    <location>
        <position position="145"/>
    </location>
</feature>
<comment type="catalytic activity">
    <reaction evidence="7 8">
        <text>beta-D-fructose 6-phosphate + diphosphate = beta-D-fructose 1,6-bisphosphate + phosphate + H(+)</text>
        <dbReference type="Rhea" id="RHEA:13613"/>
        <dbReference type="ChEBI" id="CHEBI:15378"/>
        <dbReference type="ChEBI" id="CHEBI:32966"/>
        <dbReference type="ChEBI" id="CHEBI:33019"/>
        <dbReference type="ChEBI" id="CHEBI:43474"/>
        <dbReference type="ChEBI" id="CHEBI:57634"/>
        <dbReference type="EC" id="2.7.1.90"/>
    </reaction>
</comment>
<dbReference type="Proteomes" id="UP000186400">
    <property type="component" value="Unassembled WGS sequence"/>
</dbReference>
<evidence type="ECO:0000256" key="2">
    <source>
        <dbReference type="ARBA" id="ARBA00003138"/>
    </source>
</evidence>
<dbReference type="GO" id="GO:0006002">
    <property type="term" value="P:fructose 6-phosphate metabolic process"/>
    <property type="evidence" value="ECO:0007669"/>
    <property type="project" value="InterPro"/>
</dbReference>
<dbReference type="SUPFAM" id="SSF53784">
    <property type="entry name" value="Phosphofructokinase"/>
    <property type="match status" value="1"/>
</dbReference>
<comment type="pathway">
    <text evidence="8">Carbohydrate degradation; glycolysis; D-glyceraldehyde 3-phosphate and glycerone phosphate from D-glucose: step 3/4.</text>
</comment>
<comment type="function">
    <text evidence="2 8">Catalyzes the phosphorylation of D-fructose 6-phosphate, the first committing step of glycolysis. Uses inorganic phosphate (PPi) as phosphoryl donor instead of ATP like common ATP-dependent phosphofructokinases (ATP-PFKs), which renders the reaction reversible, and can thus function both in glycolysis and gluconeogenesis. Consistently, PPi-PFK can replace the enzymes of both the forward (ATP-PFK) and reverse (fructose-bisphosphatase (FBPase)) reactions.</text>
</comment>
<dbReference type="GO" id="GO:0047334">
    <property type="term" value="F:diphosphate-fructose-6-phosphate 1-phosphotransferase activity"/>
    <property type="evidence" value="ECO:0007669"/>
    <property type="project" value="UniProtKB-EC"/>
</dbReference>
<keyword evidence="5 8" id="KW-0418">Kinase</keyword>
<evidence type="ECO:0000259" key="9">
    <source>
        <dbReference type="Pfam" id="PF00365"/>
    </source>
</evidence>
<comment type="activity regulation">
    <text evidence="8">Non-allosteric.</text>
</comment>
<proteinExistence type="inferred from homology"/>
<dbReference type="InterPro" id="IPR000023">
    <property type="entry name" value="Phosphofructokinase_dom"/>
</dbReference>
<dbReference type="PIRSF" id="PIRSF036483">
    <property type="entry name" value="PFK_XF0274"/>
    <property type="match status" value="1"/>
</dbReference>
<feature type="binding site" evidence="8">
    <location>
        <position position="247"/>
    </location>
    <ligand>
        <name>substrate</name>
    </ligand>
</feature>
<dbReference type="UniPathway" id="UPA00109">
    <property type="reaction ID" value="UER00182"/>
</dbReference>
<dbReference type="InterPro" id="IPR011404">
    <property type="entry name" value="PPi-PFK"/>
</dbReference>
<evidence type="ECO:0000313" key="10">
    <source>
        <dbReference type="EMBL" id="SIQ26957.1"/>
    </source>
</evidence>
<feature type="site" description="Important for catalytic activity and substrate specificity; stabilizes the transition state when the phosphoryl donor is PPi; prevents ATP from binding by mimicking the alpha-phosphate group of ATP" evidence="8">
    <location>
        <position position="116"/>
    </location>
</feature>
<dbReference type="EC" id="2.7.1.90" evidence="8"/>
<name>A0A1N6RDP7_9SPIO</name>
<feature type="binding site" evidence="8">
    <location>
        <position position="115"/>
    </location>
    <ligand>
        <name>Mg(2+)</name>
        <dbReference type="ChEBI" id="CHEBI:18420"/>
        <note>catalytic</note>
    </ligand>
</feature>
<sequence>MSGEKATGTARGNILVGQSGGPTAVINASLAGVIQAARAAGFEGIYGMNYAIEGFMEDRLLDLGGLSPAELVALSRTPGSALGSCRHKVQEEDLPRIRALLEKYNIRYLFYIGGNDTMDTIHRVTRYCCEGGYGLQGVGIPKTVDNDLYATDHTPGFPSAARYVALSVQHAGRLARDMKRVDRFVVHQTVGRDAGWLAAASAVVKRSPEDAPHLIYVPEIPLTRETVLADVERVIGEYGWASIVVGEGTCWDDGTPVSAGVTGNTARDRFNNIEFGAMSGASAALSLHRMISEATGYRGEFQIPESLPMSAADRVVGLDREEAWACGVEAVSRAVRGESGVMVTIRREPGEAYRVGYGTAPLEEVAVRARPMPGEFLVPGYVTPAFLDYLRPLVGDFEEFLDLGDLPRVGAPLS</sequence>
<dbReference type="Pfam" id="PF00365">
    <property type="entry name" value="PFK"/>
    <property type="match status" value="1"/>
</dbReference>
<evidence type="ECO:0000256" key="8">
    <source>
        <dbReference type="HAMAP-Rule" id="MF_01978"/>
    </source>
</evidence>
<dbReference type="NCBIfam" id="NF010675">
    <property type="entry name" value="PRK14072.1"/>
    <property type="match status" value="1"/>
</dbReference>
<dbReference type="STRING" id="159291.SAMN05920897_10668"/>
<dbReference type="GO" id="GO:0046872">
    <property type="term" value="F:metal ion binding"/>
    <property type="evidence" value="ECO:0007669"/>
    <property type="project" value="UniProtKB-KW"/>
</dbReference>
<keyword evidence="6 8" id="KW-0460">Magnesium</keyword>
<dbReference type="InterPro" id="IPR022953">
    <property type="entry name" value="ATP_PFK"/>
</dbReference>
<keyword evidence="4 8" id="KW-0479">Metal-binding</keyword>
<evidence type="ECO:0000256" key="6">
    <source>
        <dbReference type="ARBA" id="ARBA00022842"/>
    </source>
</evidence>
<feature type="binding site" evidence="8">
    <location>
        <begin position="143"/>
        <end position="145"/>
    </location>
    <ligand>
        <name>substrate</name>
    </ligand>
</feature>
<comment type="subcellular location">
    <subcellularLocation>
        <location evidence="8">Cytoplasm</location>
    </subcellularLocation>
</comment>
<dbReference type="GO" id="GO:0003872">
    <property type="term" value="F:6-phosphofructokinase activity"/>
    <property type="evidence" value="ECO:0007669"/>
    <property type="project" value="UniProtKB-UniRule"/>
</dbReference>
<evidence type="ECO:0000256" key="1">
    <source>
        <dbReference type="ARBA" id="ARBA00001946"/>
    </source>
</evidence>
<keyword evidence="11" id="KW-1185">Reference proteome</keyword>
<dbReference type="AlphaFoldDB" id="A0A1N6RDP7"/>
<keyword evidence="8" id="KW-0324">Glycolysis</keyword>
<feature type="binding site" evidence="8">
    <location>
        <position position="21"/>
    </location>
    <ligand>
        <name>diphosphate</name>
        <dbReference type="ChEBI" id="CHEBI:33019"/>
    </ligand>
</feature>
<accession>A0A1N6RDP7</accession>
<comment type="caution">
    <text evidence="8">Lacks conserved residue(s) required for the propagation of feature annotation.</text>
</comment>
<evidence type="ECO:0000256" key="7">
    <source>
        <dbReference type="ARBA" id="ARBA00048072"/>
    </source>
</evidence>
<comment type="subunit">
    <text evidence="8">Homodimer.</text>
</comment>
<dbReference type="RefSeq" id="WP_076488354.1">
    <property type="nucleotide sequence ID" value="NZ_FTMS01000006.1"/>
</dbReference>
<comment type="cofactor">
    <cofactor evidence="1 8">
        <name>Mg(2+)</name>
        <dbReference type="ChEBI" id="CHEBI:18420"/>
    </cofactor>
</comment>
<gene>
    <name evidence="8" type="primary">pfp</name>
    <name evidence="10" type="ORF">SAMN05920897_10668</name>
</gene>
<dbReference type="OrthoDB" id="9802503at2"/>
<dbReference type="PANTHER" id="PTHR45770">
    <property type="entry name" value="ATP-DEPENDENT 6-PHOSPHOFRUCTOKINASE 1"/>
    <property type="match status" value="1"/>
</dbReference>
<dbReference type="Gene3D" id="3.40.50.460">
    <property type="entry name" value="Phosphofructokinase domain"/>
    <property type="match status" value="1"/>
</dbReference>
<dbReference type="PRINTS" id="PR00476">
    <property type="entry name" value="PHFRCTKINASE"/>
</dbReference>
<dbReference type="InterPro" id="IPR035966">
    <property type="entry name" value="PKF_sf"/>
</dbReference>
<keyword evidence="3 8" id="KW-0808">Transferase</keyword>
<dbReference type="GO" id="GO:0005737">
    <property type="term" value="C:cytoplasm"/>
    <property type="evidence" value="ECO:0007669"/>
    <property type="project" value="UniProtKB-SubCell"/>
</dbReference>
<feature type="site" description="Important for catalytic activity; stabilizes the transition state when the phosphoryl donor is PPi" evidence="8">
    <location>
        <position position="142"/>
    </location>
</feature>
<feature type="domain" description="Phosphofructokinase" evidence="9">
    <location>
        <begin position="13"/>
        <end position="291"/>
    </location>
</feature>
<evidence type="ECO:0000256" key="5">
    <source>
        <dbReference type="ARBA" id="ARBA00022777"/>
    </source>
</evidence>
<evidence type="ECO:0000256" key="3">
    <source>
        <dbReference type="ARBA" id="ARBA00022679"/>
    </source>
</evidence>
<evidence type="ECO:0000313" key="11">
    <source>
        <dbReference type="Proteomes" id="UP000186400"/>
    </source>
</evidence>
<dbReference type="HAMAP" id="MF_01978">
    <property type="entry name" value="Phosphofructokinase_II_B2"/>
    <property type="match status" value="1"/>
</dbReference>
<reference evidence="10 11" key="1">
    <citation type="submission" date="2017-01" db="EMBL/GenBank/DDBJ databases">
        <authorList>
            <person name="Mah S.A."/>
            <person name="Swanson W.J."/>
            <person name="Moy G.W."/>
            <person name="Vacquier V.D."/>
        </authorList>
    </citation>
    <scope>NUCLEOTIDE SEQUENCE [LARGE SCALE GENOMIC DNA]</scope>
    <source>
        <strain evidence="10 11">ASpG1</strain>
    </source>
</reference>
<keyword evidence="8" id="KW-0963">Cytoplasm</keyword>